<dbReference type="Pfam" id="PF05910">
    <property type="entry name" value="DUF868"/>
    <property type="match status" value="1"/>
</dbReference>
<dbReference type="InterPro" id="IPR008586">
    <property type="entry name" value="DUF868_pln"/>
</dbReference>
<dbReference type="PANTHER" id="PTHR31972:SF58">
    <property type="entry name" value="DUF868 DOMAIN-CONTAINING PROTEIN"/>
    <property type="match status" value="1"/>
</dbReference>
<comment type="caution">
    <text evidence="1">The sequence shown here is derived from an EMBL/GenBank/DDBJ whole genome shotgun (WGS) entry which is preliminary data.</text>
</comment>
<reference evidence="1" key="1">
    <citation type="journal article" date="2017" name="Nature">
        <title>The sunflower genome provides insights into oil metabolism, flowering and Asterid evolution.</title>
        <authorList>
            <person name="Badouin H."/>
            <person name="Gouzy J."/>
            <person name="Grassa C.J."/>
            <person name="Murat F."/>
            <person name="Staton S.E."/>
            <person name="Cottret L."/>
            <person name="Lelandais-Briere C."/>
            <person name="Owens G.L."/>
            <person name="Carrere S."/>
            <person name="Mayjonade B."/>
            <person name="Legrand L."/>
            <person name="Gill N."/>
            <person name="Kane N.C."/>
            <person name="Bowers J.E."/>
            <person name="Hubner S."/>
            <person name="Bellec A."/>
            <person name="Berard A."/>
            <person name="Berges H."/>
            <person name="Blanchet N."/>
            <person name="Boniface M.C."/>
            <person name="Brunel D."/>
            <person name="Catrice O."/>
            <person name="Chaidir N."/>
            <person name="Claudel C."/>
            <person name="Donnadieu C."/>
            <person name="Faraut T."/>
            <person name="Fievet G."/>
            <person name="Helmstetter N."/>
            <person name="King M."/>
            <person name="Knapp S.J."/>
            <person name="Lai Z."/>
            <person name="Le Paslier M.C."/>
            <person name="Lippi Y."/>
            <person name="Lorenzon L."/>
            <person name="Mandel J.R."/>
            <person name="Marage G."/>
            <person name="Marchand G."/>
            <person name="Marquand E."/>
            <person name="Bret-Mestries E."/>
            <person name="Morien E."/>
            <person name="Nambeesan S."/>
            <person name="Nguyen T."/>
            <person name="Pegot-Espagnet P."/>
            <person name="Pouilly N."/>
            <person name="Raftis F."/>
            <person name="Sallet E."/>
            <person name="Schiex T."/>
            <person name="Thomas J."/>
            <person name="Vandecasteele C."/>
            <person name="Vares D."/>
            <person name="Vear F."/>
            <person name="Vautrin S."/>
            <person name="Crespi M."/>
            <person name="Mangin B."/>
            <person name="Burke J.M."/>
            <person name="Salse J."/>
            <person name="Munos S."/>
            <person name="Vincourt P."/>
            <person name="Rieseberg L.H."/>
            <person name="Langlade N.B."/>
        </authorList>
    </citation>
    <scope>NUCLEOTIDE SEQUENCE</scope>
    <source>
        <tissue evidence="1">Leaves</tissue>
    </source>
</reference>
<dbReference type="Proteomes" id="UP000215914">
    <property type="component" value="Unassembled WGS sequence"/>
</dbReference>
<keyword evidence="2" id="KW-1185">Reference proteome</keyword>
<accession>A0A9K3NTC5</accession>
<name>A0A9K3NTC5_HELAN</name>
<protein>
    <submittedName>
        <fullName evidence="1">Uncharacterized protein</fullName>
    </submittedName>
</protein>
<proteinExistence type="predicted"/>
<dbReference type="PANTHER" id="PTHR31972">
    <property type="entry name" value="EXPRESSED PROTEIN"/>
    <property type="match status" value="1"/>
</dbReference>
<dbReference type="OrthoDB" id="1896898at2759"/>
<gene>
    <name evidence="1" type="ORF">HanXRQr2_Chr04g0178781</name>
</gene>
<evidence type="ECO:0000313" key="2">
    <source>
        <dbReference type="Proteomes" id="UP000215914"/>
    </source>
</evidence>
<sequence length="312" mass="34800">MKDFPSCFGENGVQVGEASSETTTKTAQNLVTCVYQCKMRNSSYVIITLTWTKNLMGQSLSVEINDSNNLSLCKLDIKPWLFSKRRGFRTIQAGSGSGSGSGSGLGSKLIDIYWDLTYAKFGSSPEPTTGFYFAIAINRELILVLGDMEKEVHKKIDQDEFSNLAPNAVFVSKRAYMFGKKAYSTRAQFCGKGQVHEILIECDTMGVNLTDDSCLVIRIDGNPVMQVKCLKWKFRGNYTILVDGLPVEVYWDVHSWLFEKLTGNAVFLFKTCLSAEKLWASEDECWSKMLSKDGGQSQGLGFSLVLCVWKSE</sequence>
<dbReference type="EMBL" id="MNCJ02000319">
    <property type="protein sequence ID" value="KAF5811205.1"/>
    <property type="molecule type" value="Genomic_DNA"/>
</dbReference>
<evidence type="ECO:0000313" key="1">
    <source>
        <dbReference type="EMBL" id="KAF5811205.1"/>
    </source>
</evidence>
<dbReference type="Gramene" id="mRNA:HanXRQr2_Chr04g0178781">
    <property type="protein sequence ID" value="CDS:HanXRQr2_Chr04g0178781.1"/>
    <property type="gene ID" value="HanXRQr2_Chr04g0178781"/>
</dbReference>
<organism evidence="1 2">
    <name type="scientific">Helianthus annuus</name>
    <name type="common">Common sunflower</name>
    <dbReference type="NCBI Taxonomy" id="4232"/>
    <lineage>
        <taxon>Eukaryota</taxon>
        <taxon>Viridiplantae</taxon>
        <taxon>Streptophyta</taxon>
        <taxon>Embryophyta</taxon>
        <taxon>Tracheophyta</taxon>
        <taxon>Spermatophyta</taxon>
        <taxon>Magnoliopsida</taxon>
        <taxon>eudicotyledons</taxon>
        <taxon>Gunneridae</taxon>
        <taxon>Pentapetalae</taxon>
        <taxon>asterids</taxon>
        <taxon>campanulids</taxon>
        <taxon>Asterales</taxon>
        <taxon>Asteraceae</taxon>
        <taxon>Asteroideae</taxon>
        <taxon>Heliantheae alliance</taxon>
        <taxon>Heliantheae</taxon>
        <taxon>Helianthus</taxon>
    </lineage>
</organism>
<dbReference type="AlphaFoldDB" id="A0A9K3NTC5"/>
<reference evidence="1" key="2">
    <citation type="submission" date="2020-06" db="EMBL/GenBank/DDBJ databases">
        <title>Helianthus annuus Genome sequencing and assembly Release 2.</title>
        <authorList>
            <person name="Gouzy J."/>
            <person name="Langlade N."/>
            <person name="Munos S."/>
        </authorList>
    </citation>
    <scope>NUCLEOTIDE SEQUENCE</scope>
    <source>
        <tissue evidence="1">Leaves</tissue>
    </source>
</reference>